<dbReference type="Gene3D" id="3.90.550.10">
    <property type="entry name" value="Spore Coat Polysaccharide Biosynthesis Protein SpsA, Chain A"/>
    <property type="match status" value="1"/>
</dbReference>
<dbReference type="PANTHER" id="PTHR22916:SF3">
    <property type="entry name" value="UDP-GLCNAC:BETAGAL BETA-1,3-N-ACETYLGLUCOSAMINYLTRANSFERASE-LIKE PROTEIN 1"/>
    <property type="match status" value="1"/>
</dbReference>
<protein>
    <submittedName>
        <fullName evidence="3">Glycosyltransferase involved in cell wall bisynthesis</fullName>
    </submittedName>
</protein>
<dbReference type="Pfam" id="PF00535">
    <property type="entry name" value="Glycos_transf_2"/>
    <property type="match status" value="1"/>
</dbReference>
<dbReference type="SUPFAM" id="SSF53448">
    <property type="entry name" value="Nucleotide-diphospho-sugar transferases"/>
    <property type="match status" value="1"/>
</dbReference>
<evidence type="ECO:0000313" key="3">
    <source>
        <dbReference type="EMBL" id="SDI82078.1"/>
    </source>
</evidence>
<keyword evidence="4" id="KW-1185">Reference proteome</keyword>
<dbReference type="GO" id="GO:0016758">
    <property type="term" value="F:hexosyltransferase activity"/>
    <property type="evidence" value="ECO:0007669"/>
    <property type="project" value="UniProtKB-ARBA"/>
</dbReference>
<feature type="domain" description="TarS/TarP linker" evidence="2">
    <location>
        <begin position="219"/>
        <end position="317"/>
    </location>
</feature>
<dbReference type="InterPro" id="IPR029044">
    <property type="entry name" value="Nucleotide-diphossugar_trans"/>
</dbReference>
<reference evidence="3 4" key="1">
    <citation type="submission" date="2016-10" db="EMBL/GenBank/DDBJ databases">
        <authorList>
            <person name="de Groot N.N."/>
        </authorList>
    </citation>
    <scope>NUCLEOTIDE SEQUENCE [LARGE SCALE GENOMIC DNA]</scope>
    <source>
        <strain evidence="3 4">CGMCC 4.6533</strain>
    </source>
</reference>
<evidence type="ECO:0000259" key="2">
    <source>
        <dbReference type="Pfam" id="PF22181"/>
    </source>
</evidence>
<dbReference type="Pfam" id="PF22181">
    <property type="entry name" value="TarS_linker"/>
    <property type="match status" value="1"/>
</dbReference>
<feature type="domain" description="Glycosyltransferase 2-like" evidence="1">
    <location>
        <begin position="13"/>
        <end position="137"/>
    </location>
</feature>
<dbReference type="InterPro" id="IPR001173">
    <property type="entry name" value="Glyco_trans_2-like"/>
</dbReference>
<evidence type="ECO:0000313" key="4">
    <source>
        <dbReference type="Proteomes" id="UP000199202"/>
    </source>
</evidence>
<dbReference type="STRING" id="633440.SAMN05421869_107184"/>
<name>A0A1G8NPF4_9ACTN</name>
<dbReference type="Proteomes" id="UP000199202">
    <property type="component" value="Unassembled WGS sequence"/>
</dbReference>
<dbReference type="InterPro" id="IPR054028">
    <property type="entry name" value="TarS/TarP_linker"/>
</dbReference>
<gene>
    <name evidence="3" type="ORF">SAMN05421869_107184</name>
</gene>
<organism evidence="3 4">
    <name type="scientific">Nonomuraea jiangxiensis</name>
    <dbReference type="NCBI Taxonomy" id="633440"/>
    <lineage>
        <taxon>Bacteria</taxon>
        <taxon>Bacillati</taxon>
        <taxon>Actinomycetota</taxon>
        <taxon>Actinomycetes</taxon>
        <taxon>Streptosporangiales</taxon>
        <taxon>Streptosporangiaceae</taxon>
        <taxon>Nonomuraea</taxon>
    </lineage>
</organism>
<sequence>MRAHAGRMGVKVSVIVNVHNPGGTADACMRSTLEQTMPAGDYEVIFVNDGSTDGIGDRLDAIASVRDNVRALHLPHTGSPMRGRNVGLAAATGDYVYFLDQGDRLEKDALERMHERAVETDADVLVGRLIRDSGPPMTAFERSVPRADVLRDRLLTVLVPQQLYRRAFLEEHDLGFAVSGGRMAEQAFVLRAYLHAKVVAVLAEHVCCHLGERPGTEEPRAMAKELRSLLDDIDAFIGEGRQRDRLYGYWFRTAVLRPLVTTRFADSSVDRGMHFRVVQKLVSERFPERLDRYLPVQLRVVAAYVRAGRLDQIVLLANSTKRAGLRAELTEVRWDAHILVLGLTVEVMSGDGTPDHYRMDGDRLHWIPPRSIDTESLADEVTDVTEAVERARIELYVRHMETGVIHFLPLTQRVERVADGDDRARVLINAESRVDVATAAFGGPLEQGQWEVHVRMFGGANQARSRVGRPEGPLNCLGVLAQRPKTRLVLPCWSDDGELGLAIEPRSFSESIALVSPGVMVKQLDGYLYVVLPVPYVPPSGGPPLELVLRGAGRRWRREVSAPALVEAGVPGRLAGQLVAKVPVRRLEAGGDHLGSGGWLPSLRTTDEEVGLRFSLDVRRGRGQARPAAAVDPRRRRSPLGRDSVLHRIGRRLPGARHLVRLARAGKHRYLS</sequence>
<dbReference type="EMBL" id="FNDJ01000007">
    <property type="protein sequence ID" value="SDI82078.1"/>
    <property type="molecule type" value="Genomic_DNA"/>
</dbReference>
<proteinExistence type="predicted"/>
<dbReference type="OrthoDB" id="2676521at2"/>
<dbReference type="AlphaFoldDB" id="A0A1G8NPF4"/>
<dbReference type="CDD" id="cd00761">
    <property type="entry name" value="Glyco_tranf_GTA_type"/>
    <property type="match status" value="1"/>
</dbReference>
<evidence type="ECO:0000259" key="1">
    <source>
        <dbReference type="Pfam" id="PF00535"/>
    </source>
</evidence>
<accession>A0A1G8NPF4</accession>
<keyword evidence="3" id="KW-0808">Transferase</keyword>
<dbReference type="PANTHER" id="PTHR22916">
    <property type="entry name" value="GLYCOSYLTRANSFERASE"/>
    <property type="match status" value="1"/>
</dbReference>